<organism evidence="1 2">
    <name type="scientific">Prescottella agglutinans</name>
    <dbReference type="NCBI Taxonomy" id="1644129"/>
    <lineage>
        <taxon>Bacteria</taxon>
        <taxon>Bacillati</taxon>
        <taxon>Actinomycetota</taxon>
        <taxon>Actinomycetes</taxon>
        <taxon>Mycobacteriales</taxon>
        <taxon>Nocardiaceae</taxon>
        <taxon>Prescottella</taxon>
    </lineage>
</organism>
<dbReference type="EMBL" id="RKLP01000005">
    <property type="protein sequence ID" value="RVW09510.1"/>
    <property type="molecule type" value="Genomic_DNA"/>
</dbReference>
<gene>
    <name evidence="1" type="ORF">EGT67_12105</name>
</gene>
<name>A0A3S3BEM0_9NOCA</name>
<proteinExistence type="predicted"/>
<protein>
    <submittedName>
        <fullName evidence="1">Uncharacterized protein</fullName>
    </submittedName>
</protein>
<dbReference type="AlphaFoldDB" id="A0A3S3BEM0"/>
<evidence type="ECO:0000313" key="2">
    <source>
        <dbReference type="Proteomes" id="UP000286208"/>
    </source>
</evidence>
<accession>A0A3S3BEM0</accession>
<sequence>MNPVKTVDVYTCREILRIRSGVEQCSSPDGSGEYYWAELLRDCAESDALEATWAHYRTTSRSLLPADVLRRVAEFASPRLSAAEGRGGRLLLDRALEGWDPDRLVRWKRVFDTEVGRGAHVDDARDVADGVVAPGAHPAMAGDAAGEPVA</sequence>
<reference evidence="1 2" key="1">
    <citation type="submission" date="2018-11" db="EMBL/GenBank/DDBJ databases">
        <title>Rhodococcus spongicola sp. nov. and Rhodococcus xishaensis sp. nov. from marine sponges.</title>
        <authorList>
            <person name="Li L."/>
            <person name="Lin H.W."/>
        </authorList>
    </citation>
    <scope>NUCLEOTIDE SEQUENCE [LARGE SCALE GENOMIC DNA]</scope>
    <source>
        <strain evidence="1 2">CCTCC AB2014297</strain>
    </source>
</reference>
<evidence type="ECO:0000313" key="1">
    <source>
        <dbReference type="EMBL" id="RVW09510.1"/>
    </source>
</evidence>
<dbReference type="Proteomes" id="UP000286208">
    <property type="component" value="Unassembled WGS sequence"/>
</dbReference>
<dbReference type="RefSeq" id="WP_127916317.1">
    <property type="nucleotide sequence ID" value="NZ_RKLP01000005.1"/>
</dbReference>
<comment type="caution">
    <text evidence="1">The sequence shown here is derived from an EMBL/GenBank/DDBJ whole genome shotgun (WGS) entry which is preliminary data.</text>
</comment>
<dbReference type="OrthoDB" id="4464725at2"/>
<keyword evidence="2" id="KW-1185">Reference proteome</keyword>